<keyword evidence="2" id="KW-1185">Reference proteome</keyword>
<accession>A0ACB9BAH8</accession>
<dbReference type="EMBL" id="CM042040">
    <property type="protein sequence ID" value="KAI3717685.1"/>
    <property type="molecule type" value="Genomic_DNA"/>
</dbReference>
<protein>
    <submittedName>
        <fullName evidence="1">Uncharacterized protein</fullName>
    </submittedName>
</protein>
<evidence type="ECO:0000313" key="1">
    <source>
        <dbReference type="EMBL" id="KAI3717685.1"/>
    </source>
</evidence>
<organism evidence="1 2">
    <name type="scientific">Smallanthus sonchifolius</name>
    <dbReference type="NCBI Taxonomy" id="185202"/>
    <lineage>
        <taxon>Eukaryota</taxon>
        <taxon>Viridiplantae</taxon>
        <taxon>Streptophyta</taxon>
        <taxon>Embryophyta</taxon>
        <taxon>Tracheophyta</taxon>
        <taxon>Spermatophyta</taxon>
        <taxon>Magnoliopsida</taxon>
        <taxon>eudicotyledons</taxon>
        <taxon>Gunneridae</taxon>
        <taxon>Pentapetalae</taxon>
        <taxon>asterids</taxon>
        <taxon>campanulids</taxon>
        <taxon>Asterales</taxon>
        <taxon>Asteraceae</taxon>
        <taxon>Asteroideae</taxon>
        <taxon>Heliantheae alliance</taxon>
        <taxon>Millerieae</taxon>
        <taxon>Smallanthus</taxon>
    </lineage>
</organism>
<sequence>MNSIGDSLDLVPIASFHGRGKRVGEYGAFLLTCYDNTKDEYQTICKIGTGFSKAILEERSKSLSLSLKVIPKPKVWVKKKGISLRFPRLLRVREHKSPEEASSSEMVADMCNAQKHTKNSKQDDSEINENTCMQVK</sequence>
<evidence type="ECO:0000313" key="2">
    <source>
        <dbReference type="Proteomes" id="UP001056120"/>
    </source>
</evidence>
<reference evidence="2" key="1">
    <citation type="journal article" date="2022" name="Mol. Ecol. Resour.">
        <title>The genomes of chicory, endive, great burdock and yacon provide insights into Asteraceae palaeo-polyploidization history and plant inulin production.</title>
        <authorList>
            <person name="Fan W."/>
            <person name="Wang S."/>
            <person name="Wang H."/>
            <person name="Wang A."/>
            <person name="Jiang F."/>
            <person name="Liu H."/>
            <person name="Zhao H."/>
            <person name="Xu D."/>
            <person name="Zhang Y."/>
        </authorList>
    </citation>
    <scope>NUCLEOTIDE SEQUENCE [LARGE SCALE GENOMIC DNA]</scope>
    <source>
        <strain evidence="2">cv. Yunnan</strain>
    </source>
</reference>
<comment type="caution">
    <text evidence="1">The sequence shown here is derived from an EMBL/GenBank/DDBJ whole genome shotgun (WGS) entry which is preliminary data.</text>
</comment>
<dbReference type="Proteomes" id="UP001056120">
    <property type="component" value="Linkage Group LG23"/>
</dbReference>
<proteinExistence type="predicted"/>
<reference evidence="1 2" key="2">
    <citation type="journal article" date="2022" name="Mol. Ecol. Resour.">
        <title>The genomes of chicory, endive, great burdock and yacon provide insights into Asteraceae paleo-polyploidization history and plant inulin production.</title>
        <authorList>
            <person name="Fan W."/>
            <person name="Wang S."/>
            <person name="Wang H."/>
            <person name="Wang A."/>
            <person name="Jiang F."/>
            <person name="Liu H."/>
            <person name="Zhao H."/>
            <person name="Xu D."/>
            <person name="Zhang Y."/>
        </authorList>
    </citation>
    <scope>NUCLEOTIDE SEQUENCE [LARGE SCALE GENOMIC DNA]</scope>
    <source>
        <strain evidence="2">cv. Yunnan</strain>
        <tissue evidence="1">Leaves</tissue>
    </source>
</reference>
<gene>
    <name evidence="1" type="ORF">L1987_69454</name>
</gene>
<name>A0ACB9BAH8_9ASTR</name>